<dbReference type="EMBL" id="FN563149">
    <property type="protein sequence ID" value="CBH50602.1"/>
    <property type="molecule type" value="Genomic_DNA"/>
</dbReference>
<feature type="domain" description="DUF1707" evidence="1">
    <location>
        <begin position="10"/>
        <end position="61"/>
    </location>
</feature>
<evidence type="ECO:0000259" key="1">
    <source>
        <dbReference type="Pfam" id="PF08044"/>
    </source>
</evidence>
<dbReference type="PANTHER" id="PTHR40763:SF4">
    <property type="entry name" value="DUF1707 DOMAIN-CONTAINING PROTEIN"/>
    <property type="match status" value="1"/>
</dbReference>
<accession>A0A3S5YDE2</accession>
<organism evidence="2">
    <name type="scientific">Rhodococcus hoagii (strain 103S)</name>
    <name type="common">Rhodococcus equi</name>
    <dbReference type="NCBI Taxonomy" id="685727"/>
    <lineage>
        <taxon>Bacteria</taxon>
        <taxon>Bacillati</taxon>
        <taxon>Actinomycetota</taxon>
        <taxon>Actinomycetes</taxon>
        <taxon>Mycobacteriales</taxon>
        <taxon>Nocardiaceae</taxon>
        <taxon>Prescottella</taxon>
    </lineage>
</organism>
<dbReference type="PANTHER" id="PTHR40763">
    <property type="entry name" value="MEMBRANE PROTEIN-RELATED"/>
    <property type="match status" value="1"/>
</dbReference>
<dbReference type="InterPro" id="IPR012551">
    <property type="entry name" value="DUF1707_SHOCT-like"/>
</dbReference>
<gene>
    <name evidence="2" type="ordered locus">REQ_46590</name>
</gene>
<dbReference type="AlphaFoldDB" id="A0A3S5YDE2"/>
<dbReference type="Proteomes" id="UP001154400">
    <property type="component" value="Chromosome"/>
</dbReference>
<protein>
    <recommendedName>
        <fullName evidence="1">DUF1707 domain-containing protein</fullName>
    </recommendedName>
</protein>
<proteinExistence type="predicted"/>
<reference evidence="2" key="1">
    <citation type="journal article" date="2010" name="PLoS Genet.">
        <title>The genome of a pathogenic rhodococcus: cooptive virulence underpinned by key gene acquisitions.</title>
        <authorList>
            <person name="Letek M."/>
            <person name="Gonzalez P."/>
            <person name="Macarthur I."/>
            <person name="Rodriguez H."/>
            <person name="Freeman T.C."/>
            <person name="Valero-Rello A."/>
            <person name="Blanco M."/>
            <person name="Buckley T."/>
            <person name="Cherevach I."/>
            <person name="Fahey R."/>
            <person name="Hapeshi A."/>
            <person name="Holdstock J."/>
            <person name="Leadon D."/>
            <person name="Navas J."/>
            <person name="Ocampo A."/>
            <person name="Quail M.A."/>
            <person name="Sanders M."/>
            <person name="Scortti M.M."/>
            <person name="Prescott J.F."/>
            <person name="Fogarty U."/>
            <person name="Meijer W.G."/>
            <person name="Parkhill J."/>
            <person name="Bentley S.D."/>
            <person name="Vazquez-Boland J.A."/>
        </authorList>
    </citation>
    <scope>NUCLEOTIDE SEQUENCE [LARGE SCALE GENOMIC DNA]</scope>
    <source>
        <strain evidence="2 3">103S</strain>
    </source>
</reference>
<dbReference type="RefSeq" id="WP_013417638.1">
    <property type="nucleotide sequence ID" value="NC_014659.1"/>
</dbReference>
<evidence type="ECO:0000313" key="3">
    <source>
        <dbReference type="Proteomes" id="UP000006892"/>
    </source>
</evidence>
<dbReference type="Pfam" id="PF08044">
    <property type="entry name" value="DUF1707"/>
    <property type="match status" value="1"/>
</dbReference>
<name>A0A3S5YDE2_RHOH1</name>
<evidence type="ECO:0000313" key="2">
    <source>
        <dbReference type="EMBL" id="CBH50602.1"/>
    </source>
</evidence>
<sequence>MPERVSARKRARDIDRAQTCALLDAGYGEGQLDPTEYQNRTTQAMQAKTLGELASLVADLQIPAHLVEAARESTPTPRTAIEGRAVAAVVVAVLAIGATALYTNRGGDTAPETVAAAGAAPIPAGEPEPIVVEAYDPVSAEGIRDFLTRYQQKFGDLLVDDVIFYPTYAFFTRALPDQPHRAQDWSFRGGFSTSGGPDGRELGTVTVDLATLDVDRLAEVLASGADRVGLPTAHVEHVFVRPDPPDDVLVSVLFQDHEERTGMIDTRMDGTVVDFSPAEGR</sequence>
<dbReference type="KEGG" id="req:REQ_46590"/>